<dbReference type="InterPro" id="IPR055268">
    <property type="entry name" value="PCB-like"/>
</dbReference>
<protein>
    <submittedName>
        <fullName evidence="4">Oxaloacetate decarboxylase alpha chain</fullName>
        <ecNumber evidence="4">4.1.1.3</ecNumber>
    </submittedName>
</protein>
<evidence type="ECO:0000259" key="2">
    <source>
        <dbReference type="PROSITE" id="PS50968"/>
    </source>
</evidence>
<evidence type="ECO:0000256" key="1">
    <source>
        <dbReference type="ARBA" id="ARBA00023267"/>
    </source>
</evidence>
<dbReference type="Pfam" id="PF02436">
    <property type="entry name" value="PYC_OADA"/>
    <property type="match status" value="1"/>
</dbReference>
<dbReference type="GO" id="GO:0005737">
    <property type="term" value="C:cytoplasm"/>
    <property type="evidence" value="ECO:0007669"/>
    <property type="project" value="TreeGrafter"/>
</dbReference>
<feature type="domain" description="Pyruvate carboxyltransferase" evidence="3">
    <location>
        <begin position="6"/>
        <end position="266"/>
    </location>
</feature>
<dbReference type="Gene3D" id="3.20.20.70">
    <property type="entry name" value="Aldolase class I"/>
    <property type="match status" value="1"/>
</dbReference>
<feature type="domain" description="Lipoyl-binding" evidence="2">
    <location>
        <begin position="533"/>
        <end position="608"/>
    </location>
</feature>
<dbReference type="SUPFAM" id="SSF51569">
    <property type="entry name" value="Aldolase"/>
    <property type="match status" value="1"/>
</dbReference>
<dbReference type="Proteomes" id="UP000017842">
    <property type="component" value="Unassembled WGS sequence"/>
</dbReference>
<keyword evidence="1" id="KW-0092">Biotin</keyword>
<sequence length="609" mass="66614">MTNQQVKITDVILRDAHQSLIATRLRTEDMLPGCAMLDDIGYWSLECWGGATFDACLRFLKEDPWERLGKLKAALPKTRLQMLVRGQNLLGYRHYSDDVVRAFIHKAAENGMDVFRIFDALNDVRNLRTAIEATKESGKHAQGTICYTTSPVHDVHSFVTLGKALANLGCDSIAIKDMAGLLMPYAASELVKALKDAVDLPLHLHSHATSGLAEMCQMKAIEAGCQHIDTALSSWSGGTSHPPTESLVIALKGSPYDTGLDLDKLQSANHYFAEIRKKYRRFESEFTGIDTQVHVFQVPGGMISNLANQLKERNALDRIGEVYKEIPEVRKDLGYPPLVTPTSQIVGTQAVLNVLTGKRYETITNEVKRYLQGGYGKAPAPVSAALQKKAIGDEDVMDCRPADLLKPELDKLRQEIGELAHNDEDVLSYAMFPEVGKLFLEQRAAGNLVPEPLVIESRADDAIKKAPTEFNVALHGESYHVKVTGAGPKNQMLRHFYFMVDGVPEEIVVETLDEIVLEGGTQGAVKGTISSKRRKPTSPGDVVVSMPCNVLEVLVKVGQSVSAGQAVMITEAMKMETEITAPIAGVVKAVHVVKGEPANPDEVLVEIGV</sequence>
<evidence type="ECO:0000313" key="4">
    <source>
        <dbReference type="EMBL" id="ESS72618.1"/>
    </source>
</evidence>
<accession>V5C7A5</accession>
<dbReference type="Gene3D" id="2.40.50.100">
    <property type="match status" value="1"/>
</dbReference>
<dbReference type="GO" id="GO:0008948">
    <property type="term" value="F:oxaloacetate decarboxylase activity"/>
    <property type="evidence" value="ECO:0007669"/>
    <property type="project" value="InterPro"/>
</dbReference>
<dbReference type="PROSITE" id="PS50991">
    <property type="entry name" value="PYR_CT"/>
    <property type="match status" value="1"/>
</dbReference>
<dbReference type="CDD" id="cd06850">
    <property type="entry name" value="biotinyl_domain"/>
    <property type="match status" value="1"/>
</dbReference>
<dbReference type="InterPro" id="IPR013785">
    <property type="entry name" value="Aldolase_TIM"/>
</dbReference>
<dbReference type="InterPro" id="IPR005776">
    <property type="entry name" value="OadA"/>
</dbReference>
<dbReference type="PROSITE" id="PS50968">
    <property type="entry name" value="BIOTINYL_LIPOYL"/>
    <property type="match status" value="1"/>
</dbReference>
<dbReference type="PANTHER" id="PTHR43778">
    <property type="entry name" value="PYRUVATE CARBOXYLASE"/>
    <property type="match status" value="1"/>
</dbReference>
<dbReference type="InterPro" id="IPR000891">
    <property type="entry name" value="PYR_CT"/>
</dbReference>
<gene>
    <name evidence="4" type="primary">oadA</name>
    <name evidence="4" type="ORF">MGMO_53c00770</name>
</gene>
<dbReference type="AlphaFoldDB" id="V5C7A5"/>
<dbReference type="EC" id="4.1.1.3" evidence="4"/>
<dbReference type="RefSeq" id="WP_023494415.1">
    <property type="nucleotide sequence ID" value="NZ_AYLO01000051.1"/>
</dbReference>
<dbReference type="GO" id="GO:0004736">
    <property type="term" value="F:pyruvate carboxylase activity"/>
    <property type="evidence" value="ECO:0007669"/>
    <property type="project" value="TreeGrafter"/>
</dbReference>
<dbReference type="Pfam" id="PF00364">
    <property type="entry name" value="Biotin_lipoyl"/>
    <property type="match status" value="1"/>
</dbReference>
<dbReference type="Pfam" id="PF00682">
    <property type="entry name" value="HMGL-like"/>
    <property type="match status" value="1"/>
</dbReference>
<dbReference type="SUPFAM" id="SSF89000">
    <property type="entry name" value="post-HMGL domain-like"/>
    <property type="match status" value="1"/>
</dbReference>
<dbReference type="SUPFAM" id="SSF51230">
    <property type="entry name" value="Single hybrid motif"/>
    <property type="match status" value="1"/>
</dbReference>
<dbReference type="FunFam" id="2.40.50.100:FF:000003">
    <property type="entry name" value="Acetyl-CoA carboxylase biotin carboxyl carrier protein"/>
    <property type="match status" value="1"/>
</dbReference>
<dbReference type="InterPro" id="IPR011053">
    <property type="entry name" value="Single_hybrid_motif"/>
</dbReference>
<dbReference type="NCBIfam" id="NF006761">
    <property type="entry name" value="PRK09282.1"/>
    <property type="match status" value="1"/>
</dbReference>
<dbReference type="InterPro" id="IPR003379">
    <property type="entry name" value="Carboxylase_cons_dom"/>
</dbReference>
<dbReference type="GO" id="GO:0006094">
    <property type="term" value="P:gluconeogenesis"/>
    <property type="evidence" value="ECO:0007669"/>
    <property type="project" value="TreeGrafter"/>
</dbReference>
<keyword evidence="5" id="KW-1185">Reference proteome</keyword>
<dbReference type="OrthoDB" id="9760256at2"/>
<proteinExistence type="predicted"/>
<dbReference type="EMBL" id="AYLO01000051">
    <property type="protein sequence ID" value="ESS72618.1"/>
    <property type="molecule type" value="Genomic_DNA"/>
</dbReference>
<dbReference type="eggNOG" id="COG5016">
    <property type="taxonomic scope" value="Bacteria"/>
</dbReference>
<dbReference type="eggNOG" id="COG0511">
    <property type="taxonomic scope" value="Bacteria"/>
</dbReference>
<organism evidence="4 5">
    <name type="scientific">Methyloglobulus morosus KoM1</name>
    <dbReference type="NCBI Taxonomy" id="1116472"/>
    <lineage>
        <taxon>Bacteria</taxon>
        <taxon>Pseudomonadati</taxon>
        <taxon>Pseudomonadota</taxon>
        <taxon>Gammaproteobacteria</taxon>
        <taxon>Methylococcales</taxon>
        <taxon>Methylococcaceae</taxon>
        <taxon>Methyloglobulus</taxon>
    </lineage>
</organism>
<dbReference type="STRING" id="1116472.MGMO_53c00770"/>
<comment type="caution">
    <text evidence="4">The sequence shown here is derived from an EMBL/GenBank/DDBJ whole genome shotgun (WGS) entry which is preliminary data.</text>
</comment>
<evidence type="ECO:0000313" key="5">
    <source>
        <dbReference type="Proteomes" id="UP000017842"/>
    </source>
</evidence>
<reference evidence="4 5" key="1">
    <citation type="journal article" date="2013" name="Genome Announc.">
        <title>Draft Genome Sequence of the Methanotrophic Gammaproteobacterium Methyloglobulus morosus DSM 22980 Strain KoM1.</title>
        <authorList>
            <person name="Poehlein A."/>
            <person name="Deutzmann J.S."/>
            <person name="Daniel R."/>
            <person name="Simeonova D.D."/>
        </authorList>
    </citation>
    <scope>NUCLEOTIDE SEQUENCE [LARGE SCALE GENOMIC DNA]</scope>
    <source>
        <strain evidence="4 5">KoM1</strain>
    </source>
</reference>
<keyword evidence="4" id="KW-0456">Lyase</keyword>
<dbReference type="PATRIC" id="fig|1116472.3.peg.1624"/>
<dbReference type="CDD" id="cd07937">
    <property type="entry name" value="DRE_TIM_PC_TC_5S"/>
    <property type="match status" value="1"/>
</dbReference>
<dbReference type="InterPro" id="IPR000089">
    <property type="entry name" value="Biotin_lipoyl"/>
</dbReference>
<dbReference type="PANTHER" id="PTHR43778:SF2">
    <property type="entry name" value="PYRUVATE CARBOXYLASE, MITOCHONDRIAL"/>
    <property type="match status" value="1"/>
</dbReference>
<name>V5C7A5_9GAMM</name>
<dbReference type="NCBIfam" id="TIGR01108">
    <property type="entry name" value="oadA"/>
    <property type="match status" value="1"/>
</dbReference>
<dbReference type="GO" id="GO:0006814">
    <property type="term" value="P:sodium ion transport"/>
    <property type="evidence" value="ECO:0007669"/>
    <property type="project" value="InterPro"/>
</dbReference>
<evidence type="ECO:0000259" key="3">
    <source>
        <dbReference type="PROSITE" id="PS50991"/>
    </source>
</evidence>